<dbReference type="GO" id="GO:0016838">
    <property type="term" value="F:carbon-oxygen lyase activity, acting on phosphates"/>
    <property type="evidence" value="ECO:0007669"/>
    <property type="project" value="InterPro"/>
</dbReference>
<evidence type="ECO:0000256" key="2">
    <source>
        <dbReference type="ARBA" id="ARBA00023239"/>
    </source>
</evidence>
<dbReference type="SUPFAM" id="SSF48576">
    <property type="entry name" value="Terpenoid synthases"/>
    <property type="match status" value="1"/>
</dbReference>
<dbReference type="AlphaFoldDB" id="A0A0D2KI89"/>
<dbReference type="STRING" id="945553.A0A0D2KI89"/>
<dbReference type="Gene3D" id="1.10.600.10">
    <property type="entry name" value="Farnesyl Diphosphate Synthase"/>
    <property type="match status" value="1"/>
</dbReference>
<dbReference type="SFLD" id="SFLDS00005">
    <property type="entry name" value="Isoprenoid_Synthase_Type_I"/>
    <property type="match status" value="1"/>
</dbReference>
<evidence type="ECO:0008006" key="5">
    <source>
        <dbReference type="Google" id="ProtNLM"/>
    </source>
</evidence>
<protein>
    <recommendedName>
        <fullName evidence="5">Terpenoid synthase</fullName>
    </recommendedName>
</protein>
<reference evidence="4" key="1">
    <citation type="submission" date="2014-04" db="EMBL/GenBank/DDBJ databases">
        <title>Evolutionary Origins and Diversification of the Mycorrhizal Mutualists.</title>
        <authorList>
            <consortium name="DOE Joint Genome Institute"/>
            <consortium name="Mycorrhizal Genomics Consortium"/>
            <person name="Kohler A."/>
            <person name="Kuo A."/>
            <person name="Nagy L.G."/>
            <person name="Floudas D."/>
            <person name="Copeland A."/>
            <person name="Barry K.W."/>
            <person name="Cichocki N."/>
            <person name="Veneault-Fourrey C."/>
            <person name="LaButti K."/>
            <person name="Lindquist E.A."/>
            <person name="Lipzen A."/>
            <person name="Lundell T."/>
            <person name="Morin E."/>
            <person name="Murat C."/>
            <person name="Riley R."/>
            <person name="Ohm R."/>
            <person name="Sun H."/>
            <person name="Tunlid A."/>
            <person name="Henrissat B."/>
            <person name="Grigoriev I.V."/>
            <person name="Hibbett D.S."/>
            <person name="Martin F."/>
        </authorList>
    </citation>
    <scope>NUCLEOTIDE SEQUENCE [LARGE SCALE GENOMIC DNA]</scope>
    <source>
        <strain evidence="4">FD-334 SS-4</strain>
    </source>
</reference>
<dbReference type="Pfam" id="PF06330">
    <property type="entry name" value="TRI5"/>
    <property type="match status" value="1"/>
</dbReference>
<dbReference type="InterPro" id="IPR008949">
    <property type="entry name" value="Isoprenoid_synthase_dom_sf"/>
</dbReference>
<accession>A0A0D2KI89</accession>
<evidence type="ECO:0000313" key="4">
    <source>
        <dbReference type="Proteomes" id="UP000054270"/>
    </source>
</evidence>
<sequence length="311" mass="35025">MSISVAMNNTTSVQKDAIRKAIKSLLKQIDVPYNVTPYDQNLHDICCQRAVEQGYPMGSDRSELSLLPFIPSGVIMSATAYTHIESEATRVFIALYTAFLVYVDDVYERDNSAVRVFIERFVRGEKQMEPVLDGLARFLPEIADHYEPVVANIILTATLNLINASTLEFQTQGMKASLAAKGYPKFTRQMSGSSETYALMAFPRHIPMQNYIQCLPEAVMYIGYGNDVLSFYKEEVAGETVNYISVLARSQGVSNMQAFQQLADEVAKSDASVCQIVETDPEALDAWVKFKDGYVRFHTSFDRYRLDELFD</sequence>
<dbReference type="SFLD" id="SFLDG01021">
    <property type="entry name" value="Trichodiene_Synthase_Like"/>
    <property type="match status" value="1"/>
</dbReference>
<proteinExistence type="inferred from homology"/>
<organism evidence="3 4">
    <name type="scientific">Hypholoma sublateritium (strain FD-334 SS-4)</name>
    <dbReference type="NCBI Taxonomy" id="945553"/>
    <lineage>
        <taxon>Eukaryota</taxon>
        <taxon>Fungi</taxon>
        <taxon>Dikarya</taxon>
        <taxon>Basidiomycota</taxon>
        <taxon>Agaricomycotina</taxon>
        <taxon>Agaricomycetes</taxon>
        <taxon>Agaricomycetidae</taxon>
        <taxon>Agaricales</taxon>
        <taxon>Agaricineae</taxon>
        <taxon>Strophariaceae</taxon>
        <taxon>Hypholoma</taxon>
    </lineage>
</organism>
<keyword evidence="2" id="KW-0456">Lyase</keyword>
<dbReference type="EMBL" id="KN817684">
    <property type="protein sequence ID" value="KJA14332.1"/>
    <property type="molecule type" value="Genomic_DNA"/>
</dbReference>
<keyword evidence="4" id="KW-1185">Reference proteome</keyword>
<evidence type="ECO:0000313" key="3">
    <source>
        <dbReference type="EMBL" id="KJA14332.1"/>
    </source>
</evidence>
<dbReference type="InterPro" id="IPR024652">
    <property type="entry name" value="Trichodiene_synth"/>
</dbReference>
<name>A0A0D2KI89_HYPSF</name>
<evidence type="ECO:0000256" key="1">
    <source>
        <dbReference type="ARBA" id="ARBA00007946"/>
    </source>
</evidence>
<comment type="similarity">
    <text evidence="1">Belongs to the trichodiene synthase family.</text>
</comment>
<dbReference type="Proteomes" id="UP000054270">
    <property type="component" value="Unassembled WGS sequence"/>
</dbReference>
<dbReference type="OMA" id="IKGTMEF"/>
<dbReference type="OrthoDB" id="2998174at2759"/>
<gene>
    <name evidence="3" type="ORF">HYPSUDRAFT_92421</name>
</gene>